<evidence type="ECO:0000313" key="2">
    <source>
        <dbReference type="EMBL" id="MBK9719275.1"/>
    </source>
</evidence>
<dbReference type="AlphaFoldDB" id="A0A9D7XFT7"/>
<keyword evidence="1" id="KW-1133">Transmembrane helix</keyword>
<proteinExistence type="predicted"/>
<dbReference type="Proteomes" id="UP000808349">
    <property type="component" value="Unassembled WGS sequence"/>
</dbReference>
<dbReference type="EMBL" id="JADKFW010000017">
    <property type="protein sequence ID" value="MBK9719275.1"/>
    <property type="molecule type" value="Genomic_DNA"/>
</dbReference>
<feature type="transmembrane region" description="Helical" evidence="1">
    <location>
        <begin position="95"/>
        <end position="112"/>
    </location>
</feature>
<sequence length="119" mass="13763">MIGKINGILHGFPIIDEAYNLPRAWENTGEAPLHYAYFIIAGGLIFLIIGSFLVGIVLRIISINRHYNLPRDRIFLIIVCMGLFQWYTRGYFPQFVDHLVFLLIPYWLYFGLGKKSINA</sequence>
<feature type="transmembrane region" description="Helical" evidence="1">
    <location>
        <begin position="35"/>
        <end position="61"/>
    </location>
</feature>
<name>A0A9D7XFT7_9BACT</name>
<keyword evidence="1" id="KW-0812">Transmembrane</keyword>
<protein>
    <submittedName>
        <fullName evidence="2">Uncharacterized protein</fullName>
    </submittedName>
</protein>
<comment type="caution">
    <text evidence="2">The sequence shown here is derived from an EMBL/GenBank/DDBJ whole genome shotgun (WGS) entry which is preliminary data.</text>
</comment>
<gene>
    <name evidence="2" type="ORF">IPO85_17505</name>
</gene>
<organism evidence="2 3">
    <name type="scientific">Candidatus Defluviibacterium haderslevense</name>
    <dbReference type="NCBI Taxonomy" id="2981993"/>
    <lineage>
        <taxon>Bacteria</taxon>
        <taxon>Pseudomonadati</taxon>
        <taxon>Bacteroidota</taxon>
        <taxon>Saprospiria</taxon>
        <taxon>Saprospirales</taxon>
        <taxon>Saprospiraceae</taxon>
        <taxon>Candidatus Defluviibacterium</taxon>
    </lineage>
</organism>
<reference evidence="2 3" key="1">
    <citation type="submission" date="2020-10" db="EMBL/GenBank/DDBJ databases">
        <title>Connecting structure to function with the recovery of over 1000 high-quality activated sludge metagenome-assembled genomes encoding full-length rRNA genes using long-read sequencing.</title>
        <authorList>
            <person name="Singleton C.M."/>
            <person name="Petriglieri F."/>
            <person name="Kristensen J.M."/>
            <person name="Kirkegaard R.H."/>
            <person name="Michaelsen T.Y."/>
            <person name="Andersen M.H."/>
            <person name="Karst S.M."/>
            <person name="Dueholm M.S."/>
            <person name="Nielsen P.H."/>
            <person name="Albertsen M."/>
        </authorList>
    </citation>
    <scope>NUCLEOTIDE SEQUENCE [LARGE SCALE GENOMIC DNA]</scope>
    <source>
        <strain evidence="2">Ribe_18-Q3-R11-54_BAT3C.373</strain>
    </source>
</reference>
<accession>A0A9D7XFT7</accession>
<keyword evidence="1" id="KW-0472">Membrane</keyword>
<evidence type="ECO:0000256" key="1">
    <source>
        <dbReference type="SAM" id="Phobius"/>
    </source>
</evidence>
<feature type="transmembrane region" description="Helical" evidence="1">
    <location>
        <begin position="73"/>
        <end position="89"/>
    </location>
</feature>
<evidence type="ECO:0000313" key="3">
    <source>
        <dbReference type="Proteomes" id="UP000808349"/>
    </source>
</evidence>